<gene>
    <name evidence="1" type="ORF">O181_077627</name>
</gene>
<proteinExistence type="predicted"/>
<evidence type="ECO:0000313" key="1">
    <source>
        <dbReference type="EMBL" id="MBW0537912.1"/>
    </source>
</evidence>
<accession>A0A9Q3IEV3</accession>
<protein>
    <submittedName>
        <fullName evidence="1">Uncharacterized protein</fullName>
    </submittedName>
</protein>
<dbReference type="AlphaFoldDB" id="A0A9Q3IEV3"/>
<reference evidence="1" key="1">
    <citation type="submission" date="2021-03" db="EMBL/GenBank/DDBJ databases">
        <title>Draft genome sequence of rust myrtle Austropuccinia psidii MF-1, a brazilian biotype.</title>
        <authorList>
            <person name="Quecine M.C."/>
            <person name="Pachon D.M.R."/>
            <person name="Bonatelli M.L."/>
            <person name="Correr F.H."/>
            <person name="Franceschini L.M."/>
            <person name="Leite T.F."/>
            <person name="Margarido G.R.A."/>
            <person name="Almeida C.A."/>
            <person name="Ferrarezi J.A."/>
            <person name="Labate C.A."/>
        </authorList>
    </citation>
    <scope>NUCLEOTIDE SEQUENCE</scope>
    <source>
        <strain evidence="1">MF-1</strain>
    </source>
</reference>
<evidence type="ECO:0000313" key="2">
    <source>
        <dbReference type="Proteomes" id="UP000765509"/>
    </source>
</evidence>
<comment type="caution">
    <text evidence="1">The sequence shown here is derived from an EMBL/GenBank/DDBJ whole genome shotgun (WGS) entry which is preliminary data.</text>
</comment>
<keyword evidence="2" id="KW-1185">Reference proteome</keyword>
<organism evidence="1 2">
    <name type="scientific">Austropuccinia psidii MF-1</name>
    <dbReference type="NCBI Taxonomy" id="1389203"/>
    <lineage>
        <taxon>Eukaryota</taxon>
        <taxon>Fungi</taxon>
        <taxon>Dikarya</taxon>
        <taxon>Basidiomycota</taxon>
        <taxon>Pucciniomycotina</taxon>
        <taxon>Pucciniomycetes</taxon>
        <taxon>Pucciniales</taxon>
        <taxon>Sphaerophragmiaceae</taxon>
        <taxon>Austropuccinia</taxon>
    </lineage>
</organism>
<dbReference type="OrthoDB" id="1408296at2759"/>
<dbReference type="EMBL" id="AVOT02042505">
    <property type="protein sequence ID" value="MBW0537912.1"/>
    <property type="molecule type" value="Genomic_DNA"/>
</dbReference>
<name>A0A9Q3IEV3_9BASI</name>
<sequence>MEDQKDKGILKPVNQDDLAASSCIRCQLETESLGHSLTPHLDKDESNFHQWSRSLNCLVENIFDIESYFSSEEHDGNQGRNRQIPTFIEKSIDQALQHHTDDEDEARKFYALLRDRFDRTSWSRVMTLWGDLVNGLDAAEDLNSHYSEICNTIKNLKLSLPGGFTQEN</sequence>
<dbReference type="Proteomes" id="UP000765509">
    <property type="component" value="Unassembled WGS sequence"/>
</dbReference>